<evidence type="ECO:0000256" key="6">
    <source>
        <dbReference type="ARBA" id="ARBA00022679"/>
    </source>
</evidence>
<evidence type="ECO:0000256" key="22">
    <source>
        <dbReference type="SAM" id="Phobius"/>
    </source>
</evidence>
<evidence type="ECO:0000313" key="23">
    <source>
        <dbReference type="EMBL" id="MFD1223191.1"/>
    </source>
</evidence>
<keyword evidence="13" id="KW-0961">Cell wall biogenesis/degradation</keyword>
<evidence type="ECO:0000313" key="24">
    <source>
        <dbReference type="Proteomes" id="UP001597180"/>
    </source>
</evidence>
<dbReference type="Proteomes" id="UP001597180">
    <property type="component" value="Unassembled WGS sequence"/>
</dbReference>
<dbReference type="InterPro" id="IPR001182">
    <property type="entry name" value="FtsW/RodA"/>
</dbReference>
<keyword evidence="9" id="KW-0573">Peptidoglycan synthesis</keyword>
<name>A0ABW3US42_9BACL</name>
<evidence type="ECO:0000256" key="7">
    <source>
        <dbReference type="ARBA" id="ARBA00022692"/>
    </source>
</evidence>
<keyword evidence="6" id="KW-0808">Transferase</keyword>
<dbReference type="Pfam" id="PF01098">
    <property type="entry name" value="FTSW_RODA_SPOVE"/>
    <property type="match status" value="1"/>
</dbReference>
<keyword evidence="12" id="KW-0131">Cell cycle</keyword>
<evidence type="ECO:0000256" key="17">
    <source>
        <dbReference type="ARBA" id="ARBA00041185"/>
    </source>
</evidence>
<feature type="transmembrane region" description="Helical" evidence="22">
    <location>
        <begin position="87"/>
        <end position="105"/>
    </location>
</feature>
<dbReference type="NCBIfam" id="TIGR02614">
    <property type="entry name" value="ftsW"/>
    <property type="match status" value="1"/>
</dbReference>
<comment type="subcellular location">
    <subcellularLocation>
        <location evidence="1">Cell membrane</location>
        <topology evidence="1">Multi-pass membrane protein</topology>
    </subcellularLocation>
</comment>
<evidence type="ECO:0000256" key="11">
    <source>
        <dbReference type="ARBA" id="ARBA00023136"/>
    </source>
</evidence>
<feature type="transmembrane region" description="Helical" evidence="22">
    <location>
        <begin position="173"/>
        <end position="190"/>
    </location>
</feature>
<dbReference type="PANTHER" id="PTHR30474:SF2">
    <property type="entry name" value="PEPTIDOGLYCAN GLYCOSYLTRANSFERASE FTSW-RELATED"/>
    <property type="match status" value="1"/>
</dbReference>
<dbReference type="RefSeq" id="WP_079910358.1">
    <property type="nucleotide sequence ID" value="NZ_BAABJG010000022.1"/>
</dbReference>
<keyword evidence="11 22" id="KW-0472">Membrane</keyword>
<evidence type="ECO:0000256" key="19">
    <source>
        <dbReference type="ARBA" id="ARBA00044770"/>
    </source>
</evidence>
<evidence type="ECO:0000256" key="5">
    <source>
        <dbReference type="ARBA" id="ARBA00022676"/>
    </source>
</evidence>
<keyword evidence="7 22" id="KW-0812">Transmembrane</keyword>
<evidence type="ECO:0000256" key="16">
    <source>
        <dbReference type="ARBA" id="ARBA00038053"/>
    </source>
</evidence>
<feature type="transmembrane region" description="Helical" evidence="22">
    <location>
        <begin position="150"/>
        <end position="167"/>
    </location>
</feature>
<evidence type="ECO:0000256" key="18">
    <source>
        <dbReference type="ARBA" id="ARBA00041418"/>
    </source>
</evidence>
<keyword evidence="8" id="KW-0133">Cell shape</keyword>
<feature type="transmembrane region" description="Helical" evidence="22">
    <location>
        <begin position="55"/>
        <end position="75"/>
    </location>
</feature>
<evidence type="ECO:0000256" key="21">
    <source>
        <dbReference type="ARBA" id="ARBA00049966"/>
    </source>
</evidence>
<evidence type="ECO:0000256" key="2">
    <source>
        <dbReference type="ARBA" id="ARBA00004752"/>
    </source>
</evidence>
<comment type="similarity">
    <text evidence="16">Belongs to the SEDS family. FtsW subfamily.</text>
</comment>
<reference evidence="24" key="1">
    <citation type="journal article" date="2019" name="Int. J. Syst. Evol. Microbiol.">
        <title>The Global Catalogue of Microorganisms (GCM) 10K type strain sequencing project: providing services to taxonomists for standard genome sequencing and annotation.</title>
        <authorList>
            <consortium name="The Broad Institute Genomics Platform"/>
            <consortium name="The Broad Institute Genome Sequencing Center for Infectious Disease"/>
            <person name="Wu L."/>
            <person name="Ma J."/>
        </authorList>
    </citation>
    <scope>NUCLEOTIDE SEQUENCE [LARGE SCALE GENOMIC DNA]</scope>
    <source>
        <strain evidence="24">CCUG 53270</strain>
    </source>
</reference>
<comment type="catalytic activity">
    <reaction evidence="20">
        <text>[GlcNAc-(1-&gt;4)-Mur2Ac(oyl-L-Ala-gamma-D-Glu-L-Lys-D-Ala-D-Ala)](n)-di-trans,octa-cis-undecaprenyl diphosphate + beta-D-GlcNAc-(1-&gt;4)-Mur2Ac(oyl-L-Ala-gamma-D-Glu-L-Lys-D-Ala-D-Ala)-di-trans,octa-cis-undecaprenyl diphosphate = [GlcNAc-(1-&gt;4)-Mur2Ac(oyl-L-Ala-gamma-D-Glu-L-Lys-D-Ala-D-Ala)](n+1)-di-trans,octa-cis-undecaprenyl diphosphate + di-trans,octa-cis-undecaprenyl diphosphate + H(+)</text>
        <dbReference type="Rhea" id="RHEA:23708"/>
        <dbReference type="Rhea" id="RHEA-COMP:9602"/>
        <dbReference type="Rhea" id="RHEA-COMP:9603"/>
        <dbReference type="ChEBI" id="CHEBI:15378"/>
        <dbReference type="ChEBI" id="CHEBI:58405"/>
        <dbReference type="ChEBI" id="CHEBI:60033"/>
        <dbReference type="ChEBI" id="CHEBI:78435"/>
        <dbReference type="EC" id="2.4.99.28"/>
    </reaction>
</comment>
<keyword evidence="4" id="KW-0132">Cell division</keyword>
<evidence type="ECO:0000256" key="1">
    <source>
        <dbReference type="ARBA" id="ARBA00004651"/>
    </source>
</evidence>
<evidence type="ECO:0000256" key="4">
    <source>
        <dbReference type="ARBA" id="ARBA00022618"/>
    </source>
</evidence>
<evidence type="ECO:0000256" key="12">
    <source>
        <dbReference type="ARBA" id="ARBA00023306"/>
    </source>
</evidence>
<protein>
    <recommendedName>
        <fullName evidence="17">Probable peptidoglycan glycosyltransferase FtsW</fullName>
        <ecNumber evidence="19">2.4.99.28</ecNumber>
    </recommendedName>
    <alternativeName>
        <fullName evidence="18">Cell division protein FtsW</fullName>
    </alternativeName>
    <alternativeName>
        <fullName evidence="15">Cell wall polymerase</fullName>
    </alternativeName>
    <alternativeName>
        <fullName evidence="14">Peptidoglycan polymerase</fullName>
    </alternativeName>
</protein>
<keyword evidence="10 22" id="KW-1133">Transmembrane helix</keyword>
<feature type="transmembrane region" description="Helical" evidence="22">
    <location>
        <begin position="355"/>
        <end position="374"/>
    </location>
</feature>
<proteinExistence type="inferred from homology"/>
<evidence type="ECO:0000256" key="10">
    <source>
        <dbReference type="ARBA" id="ARBA00022989"/>
    </source>
</evidence>
<dbReference type="EMBL" id="JBHTLU010000034">
    <property type="protein sequence ID" value="MFD1223191.1"/>
    <property type="molecule type" value="Genomic_DNA"/>
</dbReference>
<accession>A0ABW3US42</accession>
<evidence type="ECO:0000256" key="14">
    <source>
        <dbReference type="ARBA" id="ARBA00032370"/>
    </source>
</evidence>
<feature type="transmembrane region" description="Helical" evidence="22">
    <location>
        <begin position="278"/>
        <end position="304"/>
    </location>
</feature>
<gene>
    <name evidence="23" type="primary">ftsW</name>
    <name evidence="23" type="ORF">ACFQ4B_24015</name>
</gene>
<sequence>MTSPRRGTPDFLLLFLTFLLVCFGLAMVFSASMAYTRSVQIDGAKITVNDPSYLVIRQAIFVALGTVAMFFCMNIDFNKLKTWVRPMFIVVVIMLLLVPVIGTEINGARSWFRIGSFGIQPAEFAKLAVILYLSNLISKKEDKFNDFQKGLLPALVIVGFISALIMLQPDFGSTMILVMCAAIVIIVGGANIKHLFFLGISGAGVMSVAVAIHMIQSKGDSYKIDRFTSFLNPWADPLVSGYQLIQSFYALGHGGFSGAGFGQGIQKLNYLPEAHTDFIFSIIGEELGFVGATLFIFIYLAFLWRGLTVAVRCKDPFGTLAGVGIVGMIAIQALINLGGVTGSIPLTGVPLPLISYGGSSMLVMLTSVGILLSLSREYNKPDKEPAKKKRA</sequence>
<feature type="transmembrane region" description="Helical" evidence="22">
    <location>
        <begin position="117"/>
        <end position="138"/>
    </location>
</feature>
<keyword evidence="24" id="KW-1185">Reference proteome</keyword>
<comment type="pathway">
    <text evidence="2">Cell wall biogenesis; peptidoglycan biosynthesis.</text>
</comment>
<feature type="transmembrane region" description="Helical" evidence="22">
    <location>
        <begin position="316"/>
        <end position="335"/>
    </location>
</feature>
<evidence type="ECO:0000256" key="3">
    <source>
        <dbReference type="ARBA" id="ARBA00022475"/>
    </source>
</evidence>
<feature type="transmembrane region" description="Helical" evidence="22">
    <location>
        <begin position="195"/>
        <end position="215"/>
    </location>
</feature>
<comment type="function">
    <text evidence="21">Peptidoglycan polymerase that is essential for cell division.</text>
</comment>
<evidence type="ECO:0000256" key="13">
    <source>
        <dbReference type="ARBA" id="ARBA00023316"/>
    </source>
</evidence>
<evidence type="ECO:0000256" key="15">
    <source>
        <dbReference type="ARBA" id="ARBA00033270"/>
    </source>
</evidence>
<evidence type="ECO:0000256" key="20">
    <source>
        <dbReference type="ARBA" id="ARBA00049902"/>
    </source>
</evidence>
<organism evidence="23 24">
    <name type="scientific">Paenibacillus vulneris</name>
    <dbReference type="NCBI Taxonomy" id="1133364"/>
    <lineage>
        <taxon>Bacteria</taxon>
        <taxon>Bacillati</taxon>
        <taxon>Bacillota</taxon>
        <taxon>Bacilli</taxon>
        <taxon>Bacillales</taxon>
        <taxon>Paenibacillaceae</taxon>
        <taxon>Paenibacillus</taxon>
    </lineage>
</organism>
<evidence type="ECO:0000256" key="9">
    <source>
        <dbReference type="ARBA" id="ARBA00022984"/>
    </source>
</evidence>
<dbReference type="EC" id="2.4.99.28" evidence="19"/>
<keyword evidence="5" id="KW-0328">Glycosyltransferase</keyword>
<dbReference type="PANTHER" id="PTHR30474">
    <property type="entry name" value="CELL CYCLE PROTEIN"/>
    <property type="match status" value="1"/>
</dbReference>
<keyword evidence="3" id="KW-1003">Cell membrane</keyword>
<feature type="transmembrane region" description="Helical" evidence="22">
    <location>
        <begin position="12"/>
        <end position="35"/>
    </location>
</feature>
<dbReference type="InterPro" id="IPR013437">
    <property type="entry name" value="FtsW"/>
</dbReference>
<comment type="caution">
    <text evidence="23">The sequence shown here is derived from an EMBL/GenBank/DDBJ whole genome shotgun (WGS) entry which is preliminary data.</text>
</comment>
<evidence type="ECO:0000256" key="8">
    <source>
        <dbReference type="ARBA" id="ARBA00022960"/>
    </source>
</evidence>